<organism evidence="1 2">
    <name type="scientific">Calicophoron daubneyi</name>
    <name type="common">Rumen fluke</name>
    <name type="synonym">Paramphistomum daubneyi</name>
    <dbReference type="NCBI Taxonomy" id="300641"/>
    <lineage>
        <taxon>Eukaryota</taxon>
        <taxon>Metazoa</taxon>
        <taxon>Spiralia</taxon>
        <taxon>Lophotrochozoa</taxon>
        <taxon>Platyhelminthes</taxon>
        <taxon>Trematoda</taxon>
        <taxon>Digenea</taxon>
        <taxon>Plagiorchiida</taxon>
        <taxon>Pronocephalata</taxon>
        <taxon>Paramphistomoidea</taxon>
        <taxon>Paramphistomidae</taxon>
        <taxon>Calicophoron</taxon>
    </lineage>
</organism>
<name>A0AAV2SXN1_CALDB</name>
<protein>
    <submittedName>
        <fullName evidence="1">Uncharacterized protein</fullName>
    </submittedName>
</protein>
<evidence type="ECO:0000313" key="1">
    <source>
        <dbReference type="EMBL" id="CAL5129923.1"/>
    </source>
</evidence>
<accession>A0AAV2SXN1</accession>
<gene>
    <name evidence="1" type="ORF">CDAUBV1_LOCUS1379</name>
</gene>
<reference evidence="1" key="1">
    <citation type="submission" date="2024-06" db="EMBL/GenBank/DDBJ databases">
        <authorList>
            <person name="Liu X."/>
            <person name="Lenzi L."/>
            <person name="Haldenby T S."/>
            <person name="Uol C."/>
        </authorList>
    </citation>
    <scope>NUCLEOTIDE SEQUENCE</scope>
</reference>
<comment type="caution">
    <text evidence="1">The sequence shown here is derived from an EMBL/GenBank/DDBJ whole genome shotgun (WGS) entry which is preliminary data.</text>
</comment>
<proteinExistence type="predicted"/>
<sequence length="324" mass="36528">MEGLPSFDDDFFEEMQDARLDKTSICFAPNCLDNLSFLHKVDEDALRARCDWLYAHGAYDQCLELLAHLNDNLPTTSGYLTRHLIEFRIRCLLKVGQYSEVPRLLVKHESLCSSFEDRLNHLIVHRDYLVSCGSHHSDHVRILQCLLLSLPATHDTKEAFGSVCRSLQSIWWDELSSFWSSLKPSSSHPTWFSKVAAINSKAVDDIEVASSMFLRNQSTDGSGVIMNVDRTKLDKTLRHVLFKGNVSGSVETLSNPLISGCPVCRSFDGVKPIGERKLERDTYENETQTSLISSTEADLEQLDKLFYDQFVAPFGDLIAKATSA</sequence>
<evidence type="ECO:0000313" key="2">
    <source>
        <dbReference type="Proteomes" id="UP001497525"/>
    </source>
</evidence>
<dbReference type="AlphaFoldDB" id="A0AAV2SXN1"/>
<dbReference type="Proteomes" id="UP001497525">
    <property type="component" value="Unassembled WGS sequence"/>
</dbReference>
<dbReference type="EMBL" id="CAXLJL010000056">
    <property type="protein sequence ID" value="CAL5129923.1"/>
    <property type="molecule type" value="Genomic_DNA"/>
</dbReference>